<name>A0A1B7MWL8_9AGAM</name>
<sequence>MPRREAALPFRADVDSSPSTRLHGVKDFFNRMWPLSDTKGKQKDRRVERGALEVIDVPLGQATYVRFPISPSS</sequence>
<dbReference type="AlphaFoldDB" id="A0A1B7MWL8"/>
<evidence type="ECO:0000313" key="1">
    <source>
        <dbReference type="EMBL" id="OAX36951.1"/>
    </source>
</evidence>
<dbReference type="EMBL" id="KV448382">
    <property type="protein sequence ID" value="OAX36951.1"/>
    <property type="molecule type" value="Genomic_DNA"/>
</dbReference>
<accession>A0A1B7MWL8</accession>
<keyword evidence="2" id="KW-1185">Reference proteome</keyword>
<gene>
    <name evidence="1" type="ORF">K503DRAFT_266318</name>
</gene>
<protein>
    <submittedName>
        <fullName evidence="1">Uncharacterized protein</fullName>
    </submittedName>
</protein>
<evidence type="ECO:0000313" key="2">
    <source>
        <dbReference type="Proteomes" id="UP000092154"/>
    </source>
</evidence>
<dbReference type="Proteomes" id="UP000092154">
    <property type="component" value="Unassembled WGS sequence"/>
</dbReference>
<dbReference type="OrthoDB" id="2671843at2759"/>
<reference evidence="1 2" key="1">
    <citation type="submission" date="2016-06" db="EMBL/GenBank/DDBJ databases">
        <title>Comparative genomics of the ectomycorrhizal sister species Rhizopogon vinicolor and Rhizopogon vesiculosus (Basidiomycota: Boletales) reveals a divergence of the mating type B locus.</title>
        <authorList>
            <consortium name="DOE Joint Genome Institute"/>
            <person name="Mujic A.B."/>
            <person name="Kuo A."/>
            <person name="Tritt A."/>
            <person name="Lipzen A."/>
            <person name="Chen C."/>
            <person name="Johnson J."/>
            <person name="Sharma A."/>
            <person name="Barry K."/>
            <person name="Grigoriev I.V."/>
            <person name="Spatafora J.W."/>
        </authorList>
    </citation>
    <scope>NUCLEOTIDE SEQUENCE [LARGE SCALE GENOMIC DNA]</scope>
    <source>
        <strain evidence="1 2">AM-OR11-026</strain>
    </source>
</reference>
<organism evidence="1 2">
    <name type="scientific">Rhizopogon vinicolor AM-OR11-026</name>
    <dbReference type="NCBI Taxonomy" id="1314800"/>
    <lineage>
        <taxon>Eukaryota</taxon>
        <taxon>Fungi</taxon>
        <taxon>Dikarya</taxon>
        <taxon>Basidiomycota</taxon>
        <taxon>Agaricomycotina</taxon>
        <taxon>Agaricomycetes</taxon>
        <taxon>Agaricomycetidae</taxon>
        <taxon>Boletales</taxon>
        <taxon>Suillineae</taxon>
        <taxon>Rhizopogonaceae</taxon>
        <taxon>Rhizopogon</taxon>
    </lineage>
</organism>
<dbReference type="InParanoid" id="A0A1B7MWL8"/>
<proteinExistence type="predicted"/>